<dbReference type="InterPro" id="IPR036770">
    <property type="entry name" value="Ankyrin_rpt-contain_sf"/>
</dbReference>
<dbReference type="EMBL" id="CAXKWB010106008">
    <property type="protein sequence ID" value="CAL4228691.1"/>
    <property type="molecule type" value="Genomic_DNA"/>
</dbReference>
<dbReference type="PANTHER" id="PTHR46677:SF1">
    <property type="entry name" value="SMC5-SMC6 COMPLEX LOCALIZATION FACTOR PROTEIN 1"/>
    <property type="match status" value="1"/>
</dbReference>
<gene>
    <name evidence="2" type="ORF">MNOR_LOCUS39627</name>
</gene>
<dbReference type="Gene3D" id="1.25.40.20">
    <property type="entry name" value="Ankyrin repeat-containing domain"/>
    <property type="match status" value="1"/>
</dbReference>
<feature type="region of interest" description="Disordered" evidence="1">
    <location>
        <begin position="147"/>
        <end position="168"/>
    </location>
</feature>
<dbReference type="SUPFAM" id="SSF48403">
    <property type="entry name" value="Ankyrin repeat"/>
    <property type="match status" value="1"/>
</dbReference>
<dbReference type="InterPro" id="IPR042479">
    <property type="entry name" value="Slf1"/>
</dbReference>
<name>A0AAV2SQU9_MEGNR</name>
<evidence type="ECO:0000313" key="3">
    <source>
        <dbReference type="Proteomes" id="UP001497623"/>
    </source>
</evidence>
<evidence type="ECO:0000313" key="2">
    <source>
        <dbReference type="EMBL" id="CAL4228691.1"/>
    </source>
</evidence>
<dbReference type="Proteomes" id="UP001497623">
    <property type="component" value="Unassembled WGS sequence"/>
</dbReference>
<keyword evidence="3" id="KW-1185">Reference proteome</keyword>
<sequence length="212" mass="23681">DRSISDTSEVLKGSPQVSRLLRLWVKSSQGPPHIREVIARLVGVVLHLMWRCSETPLVPVSPLPEPLLPLAREILIHWREVSGGSGVSRGNELLRLIQGLTDPWQRTVVATILFKSVTASPNIKFTLADLIDYGKFVSHEAEQKILETQNTSSKSTSKSRKSRNSLEKAFLTPDRVNKTNFKGETPLMRACISNKEEEVKKLLDVPGININK</sequence>
<feature type="non-terminal residue" evidence="2">
    <location>
        <position position="1"/>
    </location>
</feature>
<reference evidence="2 3" key="1">
    <citation type="submission" date="2024-05" db="EMBL/GenBank/DDBJ databases">
        <authorList>
            <person name="Wallberg A."/>
        </authorList>
    </citation>
    <scope>NUCLEOTIDE SEQUENCE [LARGE SCALE GENOMIC DNA]</scope>
</reference>
<dbReference type="PANTHER" id="PTHR46677">
    <property type="entry name" value="SMC5-SMC6 COMPLEX LOCALIZATION FACTOR PROTEIN 1"/>
    <property type="match status" value="1"/>
</dbReference>
<evidence type="ECO:0000256" key="1">
    <source>
        <dbReference type="SAM" id="MobiDB-lite"/>
    </source>
</evidence>
<dbReference type="GO" id="GO:2000781">
    <property type="term" value="P:positive regulation of double-strand break repair"/>
    <property type="evidence" value="ECO:0007669"/>
    <property type="project" value="InterPro"/>
</dbReference>
<dbReference type="AlphaFoldDB" id="A0AAV2SQU9"/>
<dbReference type="GO" id="GO:0005634">
    <property type="term" value="C:nucleus"/>
    <property type="evidence" value="ECO:0007669"/>
    <property type="project" value="TreeGrafter"/>
</dbReference>
<dbReference type="GO" id="GO:0006974">
    <property type="term" value="P:DNA damage response"/>
    <property type="evidence" value="ECO:0007669"/>
    <property type="project" value="TreeGrafter"/>
</dbReference>
<feature type="non-terminal residue" evidence="2">
    <location>
        <position position="212"/>
    </location>
</feature>
<protein>
    <submittedName>
        <fullName evidence="2">Uncharacterized protein</fullName>
    </submittedName>
</protein>
<dbReference type="GO" id="GO:0035861">
    <property type="term" value="C:site of double-strand break"/>
    <property type="evidence" value="ECO:0007669"/>
    <property type="project" value="TreeGrafter"/>
</dbReference>
<organism evidence="2 3">
    <name type="scientific">Meganyctiphanes norvegica</name>
    <name type="common">Northern krill</name>
    <name type="synonym">Thysanopoda norvegica</name>
    <dbReference type="NCBI Taxonomy" id="48144"/>
    <lineage>
        <taxon>Eukaryota</taxon>
        <taxon>Metazoa</taxon>
        <taxon>Ecdysozoa</taxon>
        <taxon>Arthropoda</taxon>
        <taxon>Crustacea</taxon>
        <taxon>Multicrustacea</taxon>
        <taxon>Malacostraca</taxon>
        <taxon>Eumalacostraca</taxon>
        <taxon>Eucarida</taxon>
        <taxon>Euphausiacea</taxon>
        <taxon>Euphausiidae</taxon>
        <taxon>Meganyctiphanes</taxon>
    </lineage>
</organism>
<proteinExistence type="predicted"/>
<accession>A0AAV2SQU9</accession>
<dbReference type="GO" id="GO:1990166">
    <property type="term" value="P:protein localization to site of double-strand break"/>
    <property type="evidence" value="ECO:0007669"/>
    <property type="project" value="TreeGrafter"/>
</dbReference>
<comment type="caution">
    <text evidence="2">The sequence shown here is derived from an EMBL/GenBank/DDBJ whole genome shotgun (WGS) entry which is preliminary data.</text>
</comment>